<comment type="caution">
    <text evidence="3">The sequence shown here is derived from an EMBL/GenBank/DDBJ whole genome shotgun (WGS) entry which is preliminary data.</text>
</comment>
<evidence type="ECO:0000256" key="1">
    <source>
        <dbReference type="SAM" id="MobiDB-lite"/>
    </source>
</evidence>
<keyword evidence="4" id="KW-1185">Reference proteome</keyword>
<dbReference type="RefSeq" id="WP_184533828.1">
    <property type="nucleotide sequence ID" value="NZ_JACHJW010000001.1"/>
</dbReference>
<feature type="signal peptide" evidence="2">
    <location>
        <begin position="1"/>
        <end position="17"/>
    </location>
</feature>
<dbReference type="Proteomes" id="UP000578819">
    <property type="component" value="Unassembled WGS sequence"/>
</dbReference>
<keyword evidence="2" id="KW-0732">Signal</keyword>
<sequence>MSSALLTIPFAGLPASAATAQNAAPDVPAQLTTYPATACGSSTHPILWSASMADASFTARLSDPDGNNLAAHLEIRRASDGTVVYGPAVSAFVPSGSPVTWPAVPSGVLTADGTVYSYRARAQDSKGAYGPYTEDCYFSVDDIRPGAPGITSTDYPEGGTGVDAGTVGLVTITPATGDIDIAGYHYGFDDTVLLWAPADTTGTATIPITLWEIPISPDGELRRTSGSRRSTGPATGNSAGQPDRAPSTPTTPAQPWPTGGGISTAMVGRMSSFRWTWARVGRQPGRTFPPEPASTHPRSAGTAVSTVGTPSTGSRR</sequence>
<dbReference type="EMBL" id="JACHJW010000001">
    <property type="protein sequence ID" value="MBB4957668.1"/>
    <property type="molecule type" value="Genomic_DNA"/>
</dbReference>
<gene>
    <name evidence="3" type="ORF">FHR38_001401</name>
</gene>
<evidence type="ECO:0000313" key="4">
    <source>
        <dbReference type="Proteomes" id="UP000578819"/>
    </source>
</evidence>
<feature type="region of interest" description="Disordered" evidence="1">
    <location>
        <begin position="217"/>
        <end position="265"/>
    </location>
</feature>
<feature type="compositionally biased region" description="Polar residues" evidence="1">
    <location>
        <begin position="302"/>
        <end position="316"/>
    </location>
</feature>
<protein>
    <submittedName>
        <fullName evidence="3">Uncharacterized protein</fullName>
    </submittedName>
</protein>
<evidence type="ECO:0000313" key="3">
    <source>
        <dbReference type="EMBL" id="MBB4957668.1"/>
    </source>
</evidence>
<feature type="chain" id="PRO_5031248177" evidence="2">
    <location>
        <begin position="18"/>
        <end position="316"/>
    </location>
</feature>
<dbReference type="AlphaFoldDB" id="A0A7W7SMS5"/>
<name>A0A7W7SMS5_9ACTN</name>
<feature type="compositionally biased region" description="Low complexity" evidence="1">
    <location>
        <begin position="227"/>
        <end position="236"/>
    </location>
</feature>
<feature type="region of interest" description="Disordered" evidence="1">
    <location>
        <begin position="281"/>
        <end position="316"/>
    </location>
</feature>
<organism evidence="3 4">
    <name type="scientific">Micromonospora polyrhachis</name>
    <dbReference type="NCBI Taxonomy" id="1282883"/>
    <lineage>
        <taxon>Bacteria</taxon>
        <taxon>Bacillati</taxon>
        <taxon>Actinomycetota</taxon>
        <taxon>Actinomycetes</taxon>
        <taxon>Micromonosporales</taxon>
        <taxon>Micromonosporaceae</taxon>
        <taxon>Micromonospora</taxon>
    </lineage>
</organism>
<evidence type="ECO:0000256" key="2">
    <source>
        <dbReference type="SAM" id="SignalP"/>
    </source>
</evidence>
<reference evidence="3 4" key="1">
    <citation type="submission" date="2020-08" db="EMBL/GenBank/DDBJ databases">
        <title>Sequencing the genomes of 1000 actinobacteria strains.</title>
        <authorList>
            <person name="Klenk H.-P."/>
        </authorList>
    </citation>
    <scope>NUCLEOTIDE SEQUENCE [LARGE SCALE GENOMIC DNA]</scope>
    <source>
        <strain evidence="3 4">DSM 45886</strain>
    </source>
</reference>
<accession>A0A7W7SMS5</accession>
<proteinExistence type="predicted"/>